<evidence type="ECO:0000313" key="2">
    <source>
        <dbReference type="Proteomes" id="UP000077355"/>
    </source>
</evidence>
<accession>A0A168PU04</accession>
<evidence type="ECO:0008006" key="3">
    <source>
        <dbReference type="Google" id="ProtNLM"/>
    </source>
</evidence>
<comment type="caution">
    <text evidence="1">The sequence shown here is derived from an EMBL/GenBank/DDBJ whole genome shotgun (WGS) entry which is preliminary data.</text>
</comment>
<dbReference type="OrthoDB" id="580775at2"/>
<dbReference type="InterPro" id="IPR053158">
    <property type="entry name" value="CapK_Type1_Caps_Biosynth"/>
</dbReference>
<keyword evidence="2" id="KW-1185">Reference proteome</keyword>
<dbReference type="Proteomes" id="UP000077355">
    <property type="component" value="Unassembled WGS sequence"/>
</dbReference>
<evidence type="ECO:0000313" key="1">
    <source>
        <dbReference type="EMBL" id="OAB47076.1"/>
    </source>
</evidence>
<name>A0A168PU04_9BACL</name>
<dbReference type="PANTHER" id="PTHR36932:SF1">
    <property type="entry name" value="CAPSULAR POLYSACCHARIDE BIOSYNTHESIS PROTEIN"/>
    <property type="match status" value="1"/>
</dbReference>
<gene>
    <name evidence="1" type="ORF">PBAT_08445</name>
</gene>
<dbReference type="RefSeq" id="WP_068648479.1">
    <property type="nucleotide sequence ID" value="NZ_CP043611.1"/>
</dbReference>
<proteinExistence type="predicted"/>
<protein>
    <recommendedName>
        <fullName evidence="3">CoF synthetase</fullName>
    </recommendedName>
</protein>
<organism evidence="1 2">
    <name type="scientific">Paenibacillus antarcticus</name>
    <dbReference type="NCBI Taxonomy" id="253703"/>
    <lineage>
        <taxon>Bacteria</taxon>
        <taxon>Bacillati</taxon>
        <taxon>Bacillota</taxon>
        <taxon>Bacilli</taxon>
        <taxon>Bacillales</taxon>
        <taxon>Paenibacillaceae</taxon>
        <taxon>Paenibacillus</taxon>
    </lineage>
</organism>
<dbReference type="InterPro" id="IPR042099">
    <property type="entry name" value="ANL_N_sf"/>
</dbReference>
<sequence length="448" mass="51105">MSLIKGMAKQILSHFPYRYVNVGKEFYDWLHKFESMKGMNVDEIREQQFKSFVNMVKLAYEETNFYRKLYDDHGFHPSQLKEFSDIQRIPVINKAMVKESGLDILVSKYDPKRLTVGSTSGSTGSSLTIYANKRIDQREWAATCYLWSSVGYRPGDGRVELRGFFSGGEEYTMDHYHRVLRINVSQLTSNNLSKILQLIHDSGYEYIHGYPSSISLFSKLVLENNVVNQYTPKAILLASESLYEYQIDIIRKAFPNVKLHAHYGQSEKTVVAGWNGDSTAYNFLPLYGYVEFDKDTNAIIGTSFINDVMPLIRYELNDIASSVIPSPDEIAYLFPTIQSIDGRVGEIMYKPNGDMVSSALVAIAVRGTKTVTACKLIQHQYNEIEMLVESFQSEDQVMEELKLVMERLYAIFTESMLFTIHIVDHISRGASGKFKSVEVRIGREGDIA</sequence>
<dbReference type="SUPFAM" id="SSF56801">
    <property type="entry name" value="Acetyl-CoA synthetase-like"/>
    <property type="match status" value="1"/>
</dbReference>
<dbReference type="PANTHER" id="PTHR36932">
    <property type="entry name" value="CAPSULAR POLYSACCHARIDE BIOSYNTHESIS PROTEIN"/>
    <property type="match status" value="1"/>
</dbReference>
<dbReference type="EMBL" id="LVJI01000012">
    <property type="protein sequence ID" value="OAB47076.1"/>
    <property type="molecule type" value="Genomic_DNA"/>
</dbReference>
<dbReference type="Gene3D" id="3.40.50.12780">
    <property type="entry name" value="N-terminal domain of ligase-like"/>
    <property type="match status" value="1"/>
</dbReference>
<dbReference type="AlphaFoldDB" id="A0A168PU04"/>
<reference evidence="1 2" key="1">
    <citation type="submission" date="2016-03" db="EMBL/GenBank/DDBJ databases">
        <title>Draft genome sequence of Paenibacillus antarcticus CECT 5836.</title>
        <authorList>
            <person name="Shin S.-K."/>
            <person name="Yi H."/>
        </authorList>
    </citation>
    <scope>NUCLEOTIDE SEQUENCE [LARGE SCALE GENOMIC DNA]</scope>
    <source>
        <strain evidence="1 2">CECT 5836</strain>
    </source>
</reference>